<proteinExistence type="predicted"/>
<dbReference type="PANTHER" id="PTHR21623:SF2">
    <property type="entry name" value="COILED-COIL DOMAIN-CONTAINING PROTEIN 33"/>
    <property type="match status" value="1"/>
</dbReference>
<evidence type="ECO:0000313" key="6">
    <source>
        <dbReference type="RefSeq" id="XP_032803188.1"/>
    </source>
</evidence>
<feature type="coiled-coil region" evidence="1">
    <location>
        <begin position="822"/>
        <end position="905"/>
    </location>
</feature>
<dbReference type="PROSITE" id="PS50004">
    <property type="entry name" value="C2"/>
    <property type="match status" value="1"/>
</dbReference>
<dbReference type="InterPro" id="IPR039889">
    <property type="entry name" value="CCD33"/>
</dbReference>
<dbReference type="InterPro" id="IPR000008">
    <property type="entry name" value="C2_dom"/>
</dbReference>
<feature type="compositionally biased region" description="Low complexity" evidence="2">
    <location>
        <begin position="775"/>
        <end position="784"/>
    </location>
</feature>
<feature type="compositionally biased region" description="Low complexity" evidence="2">
    <location>
        <begin position="381"/>
        <end position="391"/>
    </location>
</feature>
<feature type="region of interest" description="Disordered" evidence="2">
    <location>
        <begin position="362"/>
        <end position="395"/>
    </location>
</feature>
<keyword evidence="1" id="KW-0175">Coiled coil</keyword>
<feature type="compositionally biased region" description="Low complexity" evidence="2">
    <location>
        <begin position="750"/>
        <end position="766"/>
    </location>
</feature>
<dbReference type="KEGG" id="pmrn:116939182"/>
<dbReference type="SUPFAM" id="SSF49562">
    <property type="entry name" value="C2 domain (Calcium/lipid-binding domain, CaLB)"/>
    <property type="match status" value="1"/>
</dbReference>
<dbReference type="InterPro" id="IPR035892">
    <property type="entry name" value="C2_domain_sf"/>
</dbReference>
<reference evidence="5 6" key="1">
    <citation type="submission" date="2025-04" db="UniProtKB">
        <authorList>
            <consortium name="RefSeq"/>
        </authorList>
    </citation>
    <scope>IDENTIFICATION</scope>
    <source>
        <tissue evidence="5 6">Sperm</tissue>
    </source>
</reference>
<dbReference type="AlphaFoldDB" id="A0AAJ7SPE7"/>
<gene>
    <name evidence="5 6" type="primary">LOC116939182</name>
</gene>
<dbReference type="RefSeq" id="XP_032803188.1">
    <property type="nucleotide sequence ID" value="XM_032947297.1"/>
</dbReference>
<organism evidence="4 6">
    <name type="scientific">Petromyzon marinus</name>
    <name type="common">Sea lamprey</name>
    <dbReference type="NCBI Taxonomy" id="7757"/>
    <lineage>
        <taxon>Eukaryota</taxon>
        <taxon>Metazoa</taxon>
        <taxon>Chordata</taxon>
        <taxon>Craniata</taxon>
        <taxon>Vertebrata</taxon>
        <taxon>Cyclostomata</taxon>
        <taxon>Hyperoartia</taxon>
        <taxon>Petromyzontiformes</taxon>
        <taxon>Petromyzontidae</taxon>
        <taxon>Petromyzon</taxon>
    </lineage>
</organism>
<feature type="compositionally biased region" description="Pro residues" evidence="2">
    <location>
        <begin position="181"/>
        <end position="196"/>
    </location>
</feature>
<evidence type="ECO:0000313" key="4">
    <source>
        <dbReference type="Proteomes" id="UP001318040"/>
    </source>
</evidence>
<evidence type="ECO:0000259" key="3">
    <source>
        <dbReference type="PROSITE" id="PS50004"/>
    </source>
</evidence>
<feature type="compositionally biased region" description="Basic and acidic residues" evidence="2">
    <location>
        <begin position="973"/>
        <end position="986"/>
    </location>
</feature>
<feature type="domain" description="C2" evidence="3">
    <location>
        <begin position="317"/>
        <end position="452"/>
    </location>
</feature>
<feature type="region of interest" description="Disordered" evidence="2">
    <location>
        <begin position="178"/>
        <end position="334"/>
    </location>
</feature>
<keyword evidence="4" id="KW-1185">Reference proteome</keyword>
<dbReference type="Proteomes" id="UP001318040">
    <property type="component" value="Chromosome 1"/>
</dbReference>
<evidence type="ECO:0000256" key="2">
    <source>
        <dbReference type="SAM" id="MobiDB-lite"/>
    </source>
</evidence>
<reference evidence="4" key="2">
    <citation type="submission" date="2025-05" db="UniProtKB">
        <authorList>
            <consortium name="RefSeq"/>
        </authorList>
    </citation>
    <scope>NUCLEOTIDE SEQUENCE [LARGE SCALE GENOMIC DNA]</scope>
</reference>
<evidence type="ECO:0000313" key="5">
    <source>
        <dbReference type="RefSeq" id="XP_032803179.1"/>
    </source>
</evidence>
<sequence length="1103" mass="123904">MARTKLKIEEKRLDFVFEILNVQFNEKGRYQLRLMVENPLLESAGKGVMMREASSREVLRTNAVSTDVVEQANLTATYSFKKSKFIFTLPAGFCKNDKNHDVRLRAVATRTEGRERQRAGEGFFAIYPRTDTPRIDLYARRGQDLYRYRGVLALLRVRRDELAMHCGRLAYEVALHEHKPLPPQPPPPPPPPPPPETAQKHDAEVESDPERDPDGDLDSHGKSREGPAVRADAASASWDSAARQDSPADEPGQEPFGNASPSPPESEEEQVPPSPPSSPEPRVASPWPRARGPLRIVSPDSGAETSPLQHVMERAARPSEPPVNAATNSCHVSRPGKETVTLILHGVSSLPPPSDGGVPRPFAAVKSDTDEQQSRAAQGVTHASSHPTHSPSWEETVSVEIDENKADDEVVVVNVADENTKELLVSYRLPVWYLQPFHHYHLELVKPDKRIAVGIRLFASVVRKGKAIPRQHGFAFTSLEVLLRAVEEPLKDPAGPILAAARIVPDFVSYRNSLLQRTPRAFGINITTINFPMQHLAAFHTVTSQGHPQVSAGGFPKEQPQWDHTFLFHSRDCATAFTADAALILEFYQLSTVMNAASWHSGSPVGISVVPLGDDMYHRLMEEGCKQGIRLDRVPVHSKVLKTRDDGIPSVGLILRLIESERPDSLLTTVDPGSLPVLNNARAVSPLFPPFGPNDNGGEEGVEEGTRSSPRRPRGPQQEARHAQKEPTPPFPLPDFEQLFREATPTQQRTEGQPDSQTQQQPPTRQNAATHQLQSSKNSTSSNKSKAHQDQNDSQPPDNLDGDITTIHNYQIKEVETYRVGMRRMAEDILSLRNEVMRLEIEKSELRRQMSLHRDAGRLLLSDGQFDVMTKEELIGRLVELKQKLASETVTLRSYKEKVQKLQNELIWKADREKELVRLQLAHRQQQAVLLRYQERAARPARLEDTVRQQEKVIEKMEKLLERSVASNSNGKTENKSHKGNEGERTTRDMQLVLLVENARLRHELEMIRAADVIPTIHMVEPFHDQEKLGLLARLERAEGRTHSLEEQIQENARRWGQEKQDLLDRLTERQHGFTRTSTLIFDDASPSDIMESPRRHGQLDPL</sequence>
<dbReference type="Gene3D" id="2.60.40.150">
    <property type="entry name" value="C2 domain"/>
    <property type="match status" value="1"/>
</dbReference>
<feature type="compositionally biased region" description="Low complexity" evidence="2">
    <location>
        <begin position="228"/>
        <end position="245"/>
    </location>
</feature>
<dbReference type="RefSeq" id="XP_032803179.1">
    <property type="nucleotide sequence ID" value="XM_032947288.1"/>
</dbReference>
<feature type="region of interest" description="Disordered" evidence="2">
    <location>
        <begin position="963"/>
        <end position="986"/>
    </location>
</feature>
<name>A0AAJ7SPE7_PETMA</name>
<protein>
    <submittedName>
        <fullName evidence="5 6">Coiled-coil domain-containing protein 33-like</fullName>
    </submittedName>
</protein>
<feature type="region of interest" description="Disordered" evidence="2">
    <location>
        <begin position="686"/>
        <end position="805"/>
    </location>
</feature>
<feature type="compositionally biased region" description="Basic and acidic residues" evidence="2">
    <location>
        <begin position="198"/>
        <end position="227"/>
    </location>
</feature>
<dbReference type="GO" id="GO:0005777">
    <property type="term" value="C:peroxisome"/>
    <property type="evidence" value="ECO:0007669"/>
    <property type="project" value="TreeGrafter"/>
</dbReference>
<evidence type="ECO:0000256" key="1">
    <source>
        <dbReference type="SAM" id="Coils"/>
    </source>
</evidence>
<accession>A0AAJ7SPE7</accession>
<dbReference type="PANTHER" id="PTHR21623">
    <property type="entry name" value="SPERIOLIN-BINDING FACTOR"/>
    <property type="match status" value="1"/>
</dbReference>